<dbReference type="SUPFAM" id="SSF81901">
    <property type="entry name" value="HCP-like"/>
    <property type="match status" value="2"/>
</dbReference>
<feature type="region of interest" description="Disordered" evidence="2">
    <location>
        <begin position="608"/>
        <end position="682"/>
    </location>
</feature>
<feature type="compositionally biased region" description="Low complexity" evidence="2">
    <location>
        <begin position="438"/>
        <end position="454"/>
    </location>
</feature>
<dbReference type="AlphaFoldDB" id="A0A1E4TLA7"/>
<dbReference type="Gene3D" id="1.25.40.10">
    <property type="entry name" value="Tetratricopeptide repeat domain"/>
    <property type="match status" value="2"/>
</dbReference>
<name>A0A1E4TLA7_9ASCO</name>
<evidence type="ECO:0000256" key="1">
    <source>
        <dbReference type="ARBA" id="ARBA00022737"/>
    </source>
</evidence>
<feature type="region of interest" description="Disordered" evidence="2">
    <location>
        <begin position="518"/>
        <end position="551"/>
    </location>
</feature>
<evidence type="ECO:0000313" key="3">
    <source>
        <dbReference type="EMBL" id="ODV92507.1"/>
    </source>
</evidence>
<dbReference type="OrthoDB" id="4095816at2759"/>
<evidence type="ECO:0000313" key="4">
    <source>
        <dbReference type="Proteomes" id="UP000095023"/>
    </source>
</evidence>
<evidence type="ECO:0000256" key="2">
    <source>
        <dbReference type="SAM" id="MobiDB-lite"/>
    </source>
</evidence>
<feature type="compositionally biased region" description="Polar residues" evidence="2">
    <location>
        <begin position="608"/>
        <end position="625"/>
    </location>
</feature>
<reference evidence="4" key="1">
    <citation type="submission" date="2016-02" db="EMBL/GenBank/DDBJ databases">
        <title>Comparative genomics of biotechnologically important yeasts.</title>
        <authorList>
            <consortium name="DOE Joint Genome Institute"/>
            <person name="Riley R."/>
            <person name="Haridas S."/>
            <person name="Wolfe K.H."/>
            <person name="Lopes M.R."/>
            <person name="Hittinger C.T."/>
            <person name="Goker M."/>
            <person name="Salamov A."/>
            <person name="Wisecaver J."/>
            <person name="Long T.M."/>
            <person name="Aerts A.L."/>
            <person name="Barry K."/>
            <person name="Choi C."/>
            <person name="Clum A."/>
            <person name="Coughlan A.Y."/>
            <person name="Deshpande S."/>
            <person name="Douglass A.P."/>
            <person name="Hanson S.J."/>
            <person name="Klenk H.-P."/>
            <person name="Labutti K."/>
            <person name="Lapidus A."/>
            <person name="Lindquist E."/>
            <person name="Lipzen A."/>
            <person name="Meier-Kolthoff J.P."/>
            <person name="Ohm R.A."/>
            <person name="Otillar R.P."/>
            <person name="Pangilinan J."/>
            <person name="Peng Y."/>
            <person name="Rokas A."/>
            <person name="Rosa C.A."/>
            <person name="Scheuner C."/>
            <person name="Sibirny A.A."/>
            <person name="Slot J.C."/>
            <person name="Stielow J.B."/>
            <person name="Sun H."/>
            <person name="Kurtzman C.P."/>
            <person name="Blackwell M."/>
            <person name="Jeffries T.W."/>
            <person name="Grigoriev I.V."/>
        </authorList>
    </citation>
    <scope>NUCLEOTIDE SEQUENCE [LARGE SCALE GENOMIC DNA]</scope>
    <source>
        <strain evidence="4">NRRL Y-17796</strain>
    </source>
</reference>
<feature type="compositionally biased region" description="Basic and acidic residues" evidence="2">
    <location>
        <begin position="535"/>
        <end position="551"/>
    </location>
</feature>
<feature type="compositionally biased region" description="Low complexity" evidence="2">
    <location>
        <begin position="521"/>
        <end position="534"/>
    </location>
</feature>
<dbReference type="EMBL" id="KV453841">
    <property type="protein sequence ID" value="ODV92507.1"/>
    <property type="molecule type" value="Genomic_DNA"/>
</dbReference>
<dbReference type="PANTHER" id="PTHR46430:SF2">
    <property type="entry name" value="CHITIN SYNTHASE REGULATORY FACTOR 4"/>
    <property type="match status" value="1"/>
</dbReference>
<keyword evidence="1" id="KW-0677">Repeat</keyword>
<dbReference type="Pfam" id="PF08238">
    <property type="entry name" value="Sel1"/>
    <property type="match status" value="4"/>
</dbReference>
<organism evidence="3 4">
    <name type="scientific">Tortispora caseinolytica NRRL Y-17796</name>
    <dbReference type="NCBI Taxonomy" id="767744"/>
    <lineage>
        <taxon>Eukaryota</taxon>
        <taxon>Fungi</taxon>
        <taxon>Dikarya</taxon>
        <taxon>Ascomycota</taxon>
        <taxon>Saccharomycotina</taxon>
        <taxon>Trigonopsidomycetes</taxon>
        <taxon>Trigonopsidales</taxon>
        <taxon>Trigonopsidaceae</taxon>
        <taxon>Tortispora</taxon>
    </lineage>
</organism>
<sequence length="682" mass="75215">MAQLFSDTALTDEIAAVVPVPRYIPDGLPAPMNIRIKTVLAQKADIMHTDDVNVQIAWAIDVLELKRMTHISGSVCTIANNIVSHLAAQQHPDALYYTAKCMNEKPDSDDKAAIDLCFHAINRGNKRALYLLGRIFEAKGEIESAKCYYMQGADSHDAASLYRIAISRFIGDLNSTVDISMGMQYLRRSADSVDRDFSQSALLHGLLLAGWKDQIQLPKVIDSPVDSTLARYYILKAAKLYNAQALFALGTAWQSAELGFNFDPELSLHCYLQASYYGDRRADMELSKWLLAGYGDILPKDEKLAVFFAQRAATAGISTALFAVGYFFEVGVYLQVSKAQATKWYMLAKDAGSTEAAKRLSELSLSRTLTQKDHEKNMETHLRRNSFKRPSQNQAVNIGGQQSEKVVTSRPSNRLEARDQSASLIDNAPNMCKPSIYRRNASRSPSRNSFPASPEITSPISRSRKSFPASPESTSPTLRSMTPMSPSKMQDTILPHEPQHLPMMPVELNASILEQKLRSGSPNSPLSPKNLPRLRLSDKLGESPRLADDSRRTVLVPEPSKELQYQTPNEKMLNSGSVHSSASVTRSDSPIYCTKAWVDIERQVNNMASSTQKHLPSRVSSIGSESKTDARASHARNSTRSSGNVSTVTDTSNGSGHSSTGPQTFQEMGVPIAKNERDCTIM</sequence>
<accession>A0A1E4TLA7</accession>
<dbReference type="InterPro" id="IPR051726">
    <property type="entry name" value="Chitin_Synth_Reg"/>
</dbReference>
<protein>
    <submittedName>
        <fullName evidence="3">Uncharacterized protein</fullName>
    </submittedName>
</protein>
<keyword evidence="4" id="KW-1185">Reference proteome</keyword>
<feature type="region of interest" description="Disordered" evidence="2">
    <location>
        <begin position="383"/>
        <end position="494"/>
    </location>
</feature>
<dbReference type="SMART" id="SM00671">
    <property type="entry name" value="SEL1"/>
    <property type="match status" value="5"/>
</dbReference>
<feature type="compositionally biased region" description="Polar residues" evidence="2">
    <location>
        <begin position="471"/>
        <end position="490"/>
    </location>
</feature>
<dbReference type="InterPro" id="IPR006597">
    <property type="entry name" value="Sel1-like"/>
</dbReference>
<dbReference type="Proteomes" id="UP000095023">
    <property type="component" value="Unassembled WGS sequence"/>
</dbReference>
<proteinExistence type="predicted"/>
<dbReference type="PANTHER" id="PTHR46430">
    <property type="entry name" value="PROTEIN SKT5-RELATED"/>
    <property type="match status" value="1"/>
</dbReference>
<feature type="compositionally biased region" description="Polar residues" evidence="2">
    <location>
        <begin position="388"/>
        <end position="412"/>
    </location>
</feature>
<feature type="compositionally biased region" description="Polar residues" evidence="2">
    <location>
        <begin position="635"/>
        <end position="666"/>
    </location>
</feature>
<gene>
    <name evidence="3" type="ORF">CANCADRAFT_43116</name>
</gene>
<dbReference type="InterPro" id="IPR011990">
    <property type="entry name" value="TPR-like_helical_dom_sf"/>
</dbReference>